<sequence>MNEKLNIQNLIELLAEKHGMDKKDAESFVKEFFQLVEESLETDKYVKIKGLGTFKLINVENRESVNINTGERFEIQGHTKVSFTPEPTLKDLINKPFSHFETVVLNDETVLEDTPVESHSEEEEEKENENLAEQTAETLISASEEPIKSAELPVNEMEAPVEIEEVPTEIEEVVVKEETIEIEEKSIAVVEETTLVVEEESDFSSAETIVQSDEPVIESLVEQQEEDKVPTYEIPNVDVSLPPVDKPDSSTMKFFIGIVVLVVVLCVGAVTFMYYPDLFDRSAPPAEKVADGKAEKPVSPVVLTDSIVRKDTTLVAKADTVAEVVTSKPAASEPVIASKPTAATQEPVAQKEISATSSKKDNKKAAPFEPDSVNYKIVGTKTTYTIAEGETLTKVALRFYGTKALWPYIVKYNPDVIKNPDHVPYGTVVKIPELVKK</sequence>
<protein>
    <recommendedName>
        <fullName evidence="6">LysM domain-containing protein</fullName>
    </recommendedName>
</protein>
<dbReference type="eggNOG" id="COG0776">
    <property type="taxonomic scope" value="Bacteria"/>
</dbReference>
<dbReference type="AlphaFoldDB" id="K9E7B0"/>
<dbReference type="Gene3D" id="4.10.520.10">
    <property type="entry name" value="IHF-like DNA-binding proteins"/>
    <property type="match status" value="1"/>
</dbReference>
<evidence type="ECO:0000256" key="2">
    <source>
        <dbReference type="ARBA" id="ARBA00023125"/>
    </source>
</evidence>
<evidence type="ECO:0000313" key="7">
    <source>
        <dbReference type="EMBL" id="EKU92528.1"/>
    </source>
</evidence>
<dbReference type="GO" id="GO:0030527">
    <property type="term" value="F:structural constituent of chromatin"/>
    <property type="evidence" value="ECO:0007669"/>
    <property type="project" value="InterPro"/>
</dbReference>
<dbReference type="HOGENOM" id="CLU_029436_0_0_10"/>
<dbReference type="Pfam" id="PF00216">
    <property type="entry name" value="Bac_DNA_binding"/>
    <property type="match status" value="1"/>
</dbReference>
<reference evidence="7 8" key="1">
    <citation type="submission" date="2012-09" db="EMBL/GenBank/DDBJ databases">
        <title>The Genome Sequence of Bacteroides oleiciplenus YIT 12058.</title>
        <authorList>
            <consortium name="The Broad Institute Genome Sequencing Platform"/>
            <person name="Earl A."/>
            <person name="Ward D."/>
            <person name="Feldgarden M."/>
            <person name="Gevers D."/>
            <person name="Morotomi M."/>
            <person name="Walker B."/>
            <person name="Young S.K."/>
            <person name="Zeng Q."/>
            <person name="Gargeya S."/>
            <person name="Fitzgerald M."/>
            <person name="Haas B."/>
            <person name="Abouelleil A."/>
            <person name="Alvarado L."/>
            <person name="Arachchi H.M."/>
            <person name="Berlin A.M."/>
            <person name="Chapman S.B."/>
            <person name="Goldberg J."/>
            <person name="Griggs A."/>
            <person name="Gujja S."/>
            <person name="Hansen M."/>
            <person name="Howarth C."/>
            <person name="Imamovic A."/>
            <person name="Larimer J."/>
            <person name="McCowen C."/>
            <person name="Montmayeur A."/>
            <person name="Murphy C."/>
            <person name="Neiman D."/>
            <person name="Pearson M."/>
            <person name="Priest M."/>
            <person name="Roberts A."/>
            <person name="Saif S."/>
            <person name="Shea T."/>
            <person name="Sisk P."/>
            <person name="Sykes S."/>
            <person name="Wortman J."/>
            <person name="Nusbaum C."/>
            <person name="Birren B."/>
        </authorList>
    </citation>
    <scope>NUCLEOTIDE SEQUENCE [LARGE SCALE GENOMIC DNA]</scope>
    <source>
        <strain evidence="7 8">YIT 12058</strain>
    </source>
</reference>
<feature type="region of interest" description="Disordered" evidence="4">
    <location>
        <begin position="335"/>
        <end position="366"/>
    </location>
</feature>
<dbReference type="SUPFAM" id="SSF47729">
    <property type="entry name" value="IHF-like DNA-binding proteins"/>
    <property type="match status" value="1"/>
</dbReference>
<dbReference type="STRING" id="742727.HMPREF9447_00185"/>
<dbReference type="SMART" id="SM00257">
    <property type="entry name" value="LysM"/>
    <property type="match status" value="1"/>
</dbReference>
<dbReference type="PATRIC" id="fig|742727.4.peg.190"/>
<dbReference type="PANTHER" id="PTHR33175">
    <property type="entry name" value="DNA-BINDING PROTEIN HU"/>
    <property type="match status" value="1"/>
</dbReference>
<keyword evidence="8" id="KW-1185">Reference proteome</keyword>
<evidence type="ECO:0000313" key="8">
    <source>
        <dbReference type="Proteomes" id="UP000009872"/>
    </source>
</evidence>
<dbReference type="RefSeq" id="WP_009127317.1">
    <property type="nucleotide sequence ID" value="NZ_JH992940.1"/>
</dbReference>
<comment type="caution">
    <text evidence="7">The sequence shown here is derived from an EMBL/GenBank/DDBJ whole genome shotgun (WGS) entry which is preliminary data.</text>
</comment>
<dbReference type="SMART" id="SM00411">
    <property type="entry name" value="BHL"/>
    <property type="match status" value="1"/>
</dbReference>
<dbReference type="CDD" id="cd13832">
    <property type="entry name" value="IHF"/>
    <property type="match status" value="1"/>
</dbReference>
<dbReference type="GO" id="GO:0005829">
    <property type="term" value="C:cytosol"/>
    <property type="evidence" value="ECO:0007669"/>
    <property type="project" value="TreeGrafter"/>
</dbReference>
<name>K9E7B0_9BACE</name>
<accession>K9E7B0</accession>
<dbReference type="InterPro" id="IPR000119">
    <property type="entry name" value="Hist_DNA-bd"/>
</dbReference>
<evidence type="ECO:0000256" key="5">
    <source>
        <dbReference type="SAM" id="Phobius"/>
    </source>
</evidence>
<feature type="transmembrane region" description="Helical" evidence="5">
    <location>
        <begin position="254"/>
        <end position="275"/>
    </location>
</feature>
<feature type="domain" description="LysM" evidence="6">
    <location>
        <begin position="382"/>
        <end position="431"/>
    </location>
</feature>
<evidence type="ECO:0000256" key="4">
    <source>
        <dbReference type="SAM" id="MobiDB-lite"/>
    </source>
</evidence>
<dbReference type="PROSITE" id="PS51782">
    <property type="entry name" value="LYSM"/>
    <property type="match status" value="1"/>
</dbReference>
<dbReference type="Gene3D" id="3.10.350.10">
    <property type="entry name" value="LysM domain"/>
    <property type="match status" value="1"/>
</dbReference>
<dbReference type="eggNOG" id="COG1652">
    <property type="taxonomic scope" value="Bacteria"/>
</dbReference>
<dbReference type="InterPro" id="IPR036779">
    <property type="entry name" value="LysM_dom_sf"/>
</dbReference>
<keyword evidence="5" id="KW-1133">Transmembrane helix</keyword>
<evidence type="ECO:0000256" key="3">
    <source>
        <dbReference type="RuleBase" id="RU003939"/>
    </source>
</evidence>
<dbReference type="GO" id="GO:0003677">
    <property type="term" value="F:DNA binding"/>
    <property type="evidence" value="ECO:0007669"/>
    <property type="project" value="UniProtKB-KW"/>
</dbReference>
<keyword evidence="2" id="KW-0238">DNA-binding</keyword>
<dbReference type="PANTHER" id="PTHR33175:SF2">
    <property type="entry name" value="INTEGRATION HOST FACTOR SUBUNIT ALPHA"/>
    <property type="match status" value="1"/>
</dbReference>
<feature type="compositionally biased region" description="Acidic residues" evidence="4">
    <location>
        <begin position="111"/>
        <end position="127"/>
    </location>
</feature>
<gene>
    <name evidence="7" type="ORF">HMPREF9447_00185</name>
</gene>
<dbReference type="CDD" id="cd00118">
    <property type="entry name" value="LysM"/>
    <property type="match status" value="1"/>
</dbReference>
<evidence type="ECO:0000259" key="6">
    <source>
        <dbReference type="PROSITE" id="PS51782"/>
    </source>
</evidence>
<dbReference type="InterPro" id="IPR018392">
    <property type="entry name" value="LysM"/>
</dbReference>
<evidence type="ECO:0000256" key="1">
    <source>
        <dbReference type="ARBA" id="ARBA00010529"/>
    </source>
</evidence>
<dbReference type="Proteomes" id="UP000009872">
    <property type="component" value="Unassembled WGS sequence"/>
</dbReference>
<proteinExistence type="inferred from homology"/>
<dbReference type="InterPro" id="IPR010992">
    <property type="entry name" value="IHF-like_DNA-bd_dom_sf"/>
</dbReference>
<dbReference type="OrthoDB" id="9811567at2"/>
<feature type="region of interest" description="Disordered" evidence="4">
    <location>
        <begin position="111"/>
        <end position="133"/>
    </location>
</feature>
<keyword evidence="5" id="KW-0472">Membrane</keyword>
<comment type="similarity">
    <text evidence="1 3">Belongs to the bacterial histone-like protein family.</text>
</comment>
<dbReference type="EMBL" id="ADLF01000001">
    <property type="protein sequence ID" value="EKU92528.1"/>
    <property type="molecule type" value="Genomic_DNA"/>
</dbReference>
<keyword evidence="5" id="KW-0812">Transmembrane</keyword>
<organism evidence="7 8">
    <name type="scientific">Bacteroides oleiciplenus YIT 12058</name>
    <dbReference type="NCBI Taxonomy" id="742727"/>
    <lineage>
        <taxon>Bacteria</taxon>
        <taxon>Pseudomonadati</taxon>
        <taxon>Bacteroidota</taxon>
        <taxon>Bacteroidia</taxon>
        <taxon>Bacteroidales</taxon>
        <taxon>Bacteroidaceae</taxon>
        <taxon>Bacteroides</taxon>
    </lineage>
</organism>